<sequence>MKTIELVVFDMAGTTVDEDNVVYKTVQSTINEADHDVSLEFVLEHGAGKEKHKAIHDILAKMPDNPYKESPKRFLETLR</sequence>
<protein>
    <submittedName>
        <fullName evidence="1">Uncharacterized protein</fullName>
    </submittedName>
</protein>
<evidence type="ECO:0000313" key="1">
    <source>
        <dbReference type="EMBL" id="MDN5216008.1"/>
    </source>
</evidence>
<gene>
    <name evidence="1" type="ORF">QQ020_28275</name>
</gene>
<comment type="caution">
    <text evidence="1">The sequence shown here is derived from an EMBL/GenBank/DDBJ whole genome shotgun (WGS) entry which is preliminary data.</text>
</comment>
<keyword evidence="2" id="KW-1185">Reference proteome</keyword>
<dbReference type="InterPro" id="IPR023198">
    <property type="entry name" value="PGP-like_dom2"/>
</dbReference>
<dbReference type="EMBL" id="JAUJEB010000007">
    <property type="protein sequence ID" value="MDN5216008.1"/>
    <property type="molecule type" value="Genomic_DNA"/>
</dbReference>
<organism evidence="1 2">
    <name type="scientific">Agaribacillus aureus</name>
    <dbReference type="NCBI Taxonomy" id="3051825"/>
    <lineage>
        <taxon>Bacteria</taxon>
        <taxon>Pseudomonadati</taxon>
        <taxon>Bacteroidota</taxon>
        <taxon>Cytophagia</taxon>
        <taxon>Cytophagales</taxon>
        <taxon>Splendidivirgaceae</taxon>
        <taxon>Agaribacillus</taxon>
    </lineage>
</organism>
<dbReference type="Gene3D" id="3.40.50.1000">
    <property type="entry name" value="HAD superfamily/HAD-like"/>
    <property type="match status" value="1"/>
</dbReference>
<dbReference type="RefSeq" id="WP_346761342.1">
    <property type="nucleotide sequence ID" value="NZ_JAUJEB010000007.1"/>
</dbReference>
<reference evidence="1" key="1">
    <citation type="submission" date="2023-06" db="EMBL/GenBank/DDBJ databases">
        <title>Genomic of Agaribacillus aureum.</title>
        <authorList>
            <person name="Wang G."/>
        </authorList>
    </citation>
    <scope>NUCLEOTIDE SEQUENCE</scope>
    <source>
        <strain evidence="1">BMA12</strain>
    </source>
</reference>
<dbReference type="Proteomes" id="UP001172083">
    <property type="component" value="Unassembled WGS sequence"/>
</dbReference>
<proteinExistence type="predicted"/>
<dbReference type="InterPro" id="IPR036412">
    <property type="entry name" value="HAD-like_sf"/>
</dbReference>
<dbReference type="InterPro" id="IPR023214">
    <property type="entry name" value="HAD_sf"/>
</dbReference>
<name>A0ABT8LEJ8_9BACT</name>
<evidence type="ECO:0000313" key="2">
    <source>
        <dbReference type="Proteomes" id="UP001172083"/>
    </source>
</evidence>
<dbReference type="SUPFAM" id="SSF56784">
    <property type="entry name" value="HAD-like"/>
    <property type="match status" value="1"/>
</dbReference>
<dbReference type="Gene3D" id="1.10.150.240">
    <property type="entry name" value="Putative phosphatase, domain 2"/>
    <property type="match status" value="1"/>
</dbReference>
<accession>A0ABT8LEJ8</accession>